<dbReference type="GO" id="GO:0005737">
    <property type="term" value="C:cytoplasm"/>
    <property type="evidence" value="ECO:0007669"/>
    <property type="project" value="TreeGrafter"/>
</dbReference>
<proteinExistence type="predicted"/>
<feature type="domain" description="Transglutaminase-like" evidence="1">
    <location>
        <begin position="106"/>
        <end position="172"/>
    </location>
</feature>
<gene>
    <name evidence="2" type="ORF">ACM44_09425</name>
</gene>
<dbReference type="STRING" id="1304281.ACM44_09425"/>
<dbReference type="SMART" id="SM00460">
    <property type="entry name" value="TGc"/>
    <property type="match status" value="1"/>
</dbReference>
<keyword evidence="3" id="KW-1185">Reference proteome</keyword>
<protein>
    <recommendedName>
        <fullName evidence="1">Transglutaminase-like domain-containing protein</fullName>
    </recommendedName>
</protein>
<reference evidence="2 3" key="1">
    <citation type="journal article" date="2004" name="Int. J. Syst. Evol. Microbiol.">
        <title>Kaistella koreensis gen. nov., sp. nov., a novel member of the Chryseobacterium-Bergeyella-Riemerella branch.</title>
        <authorList>
            <person name="Kim M.K."/>
            <person name="Im W.T."/>
            <person name="Shin Y.K."/>
            <person name="Lim J.H."/>
            <person name="Kim S.H."/>
            <person name="Lee B.C."/>
            <person name="Park M.Y."/>
            <person name="Lee K.Y."/>
            <person name="Lee S.T."/>
        </authorList>
    </citation>
    <scope>NUCLEOTIDE SEQUENCE [LARGE SCALE GENOMIC DNA]</scope>
    <source>
        <strain evidence="2 3">CCUG 49689</strain>
    </source>
</reference>
<dbReference type="InterPro" id="IPR038765">
    <property type="entry name" value="Papain-like_cys_pep_sf"/>
</dbReference>
<evidence type="ECO:0000313" key="3">
    <source>
        <dbReference type="Proteomes" id="UP000035900"/>
    </source>
</evidence>
<dbReference type="Pfam" id="PF01841">
    <property type="entry name" value="Transglut_core"/>
    <property type="match status" value="1"/>
</dbReference>
<sequence length="346" mass="41081">MTKTFVIFLVYCNLILFGQNNFQKIDSIANSKKYHGNLYTLVNDLTQDFGSDLEKTRSIYSWITANIRYDYKLFNKGKRTITFKCKNQEDCSIKKQEFENNLIQGVLRKKRGICSGYSSLFKKMCDIAKIRCQIIDGFVKTKSYHIGNTGILDHSWNAVIIDNQTYFVDLTWAAGYCESNEKGKLTQFVQKKNDFYWFTPVEKFTVDHFPKNPEKIQDFQISKEDYRDQPYIAKEIVPFIEIQFPKQGILKPKIGDSINFSFKYPENIHKIQINTNLKRNPKFYFTNKNGESVFNQKAYLKQDYVDFQNINGLYRFSYFVENDELRYIEILFDYNLKMKYLVRIEN</sequence>
<name>A0A0J7IYD3_9FLAO</name>
<organism evidence="2 3">
    <name type="scientific">Chryseobacterium koreense CCUG 49689</name>
    <dbReference type="NCBI Taxonomy" id="1304281"/>
    <lineage>
        <taxon>Bacteria</taxon>
        <taxon>Pseudomonadati</taxon>
        <taxon>Bacteroidota</taxon>
        <taxon>Flavobacteriia</taxon>
        <taxon>Flavobacteriales</taxon>
        <taxon>Weeksellaceae</taxon>
        <taxon>Chryseobacterium group</taxon>
        <taxon>Chryseobacterium</taxon>
    </lineage>
</organism>
<comment type="caution">
    <text evidence="2">The sequence shown here is derived from an EMBL/GenBank/DDBJ whole genome shotgun (WGS) entry which is preliminary data.</text>
</comment>
<evidence type="ECO:0000313" key="2">
    <source>
        <dbReference type="EMBL" id="KMQ70846.1"/>
    </source>
</evidence>
<dbReference type="AlphaFoldDB" id="A0A0J7IYD3"/>
<dbReference type="Gene3D" id="3.10.620.30">
    <property type="match status" value="1"/>
</dbReference>
<dbReference type="EMBL" id="LFNG01000012">
    <property type="protein sequence ID" value="KMQ70846.1"/>
    <property type="molecule type" value="Genomic_DNA"/>
</dbReference>
<evidence type="ECO:0000259" key="1">
    <source>
        <dbReference type="SMART" id="SM00460"/>
    </source>
</evidence>
<dbReference type="InterPro" id="IPR052557">
    <property type="entry name" value="CAP/Cytokinesis_protein"/>
</dbReference>
<dbReference type="SUPFAM" id="SSF54001">
    <property type="entry name" value="Cysteine proteinases"/>
    <property type="match status" value="1"/>
</dbReference>
<dbReference type="RefSeq" id="WP_048499790.1">
    <property type="nucleotide sequence ID" value="NZ_LFNG01000012.1"/>
</dbReference>
<dbReference type="InterPro" id="IPR002931">
    <property type="entry name" value="Transglutaminase-like"/>
</dbReference>
<accession>A0A0J7IYD3</accession>
<dbReference type="PATRIC" id="fig|1304281.5.peg.2031"/>
<dbReference type="PANTHER" id="PTHR46333:SF2">
    <property type="entry name" value="CYTOKINESIS PROTEIN 3"/>
    <property type="match status" value="1"/>
</dbReference>
<dbReference type="PANTHER" id="PTHR46333">
    <property type="entry name" value="CYTOKINESIS PROTEIN 3"/>
    <property type="match status" value="1"/>
</dbReference>
<dbReference type="Proteomes" id="UP000035900">
    <property type="component" value="Unassembled WGS sequence"/>
</dbReference>